<keyword evidence="4" id="KW-0645">Protease</keyword>
<evidence type="ECO:0000259" key="3">
    <source>
        <dbReference type="Pfam" id="PF00930"/>
    </source>
</evidence>
<dbReference type="GO" id="GO:0006508">
    <property type="term" value="P:proteolysis"/>
    <property type="evidence" value="ECO:0007669"/>
    <property type="project" value="InterPro"/>
</dbReference>
<feature type="domain" description="Dipeptidylpeptidase IV N-terminal" evidence="3">
    <location>
        <begin position="257"/>
        <end position="375"/>
    </location>
</feature>
<dbReference type="SUPFAM" id="SSF82171">
    <property type="entry name" value="DPP6 N-terminal domain-like"/>
    <property type="match status" value="1"/>
</dbReference>
<protein>
    <submittedName>
        <fullName evidence="4">Dipeptidyl aminopeptidase/acylaminoacyl peptidase</fullName>
    </submittedName>
</protein>
<evidence type="ECO:0000259" key="2">
    <source>
        <dbReference type="Pfam" id="PF00326"/>
    </source>
</evidence>
<dbReference type="PANTHER" id="PTHR11731:SF193">
    <property type="entry name" value="DIPEPTIDYL PEPTIDASE 9"/>
    <property type="match status" value="1"/>
</dbReference>
<dbReference type="InterPro" id="IPR029058">
    <property type="entry name" value="AB_hydrolase_fold"/>
</dbReference>
<dbReference type="PANTHER" id="PTHR11731">
    <property type="entry name" value="PROTEASE FAMILY S9B,C DIPEPTIDYL-PEPTIDASE IV-RELATED"/>
    <property type="match status" value="1"/>
</dbReference>
<dbReference type="Pfam" id="PF07676">
    <property type="entry name" value="PD40"/>
    <property type="match status" value="3"/>
</dbReference>
<feature type="chain" id="PRO_5031272116" evidence="1">
    <location>
        <begin position="20"/>
        <end position="671"/>
    </location>
</feature>
<dbReference type="InterPro" id="IPR050278">
    <property type="entry name" value="Serine_Prot_S9B/DPPIV"/>
</dbReference>
<name>A0A7W6JUM1_9SPHN</name>
<feature type="domain" description="Peptidase S9 prolyl oligopeptidase catalytic" evidence="2">
    <location>
        <begin position="477"/>
        <end position="671"/>
    </location>
</feature>
<dbReference type="InterPro" id="IPR001375">
    <property type="entry name" value="Peptidase_S9_cat"/>
</dbReference>
<dbReference type="RefSeq" id="WP_246426043.1">
    <property type="nucleotide sequence ID" value="NZ_JACIEH010000002.1"/>
</dbReference>
<dbReference type="EMBL" id="JACIEH010000002">
    <property type="protein sequence ID" value="MBB4098807.1"/>
    <property type="molecule type" value="Genomic_DNA"/>
</dbReference>
<keyword evidence="5" id="KW-1185">Reference proteome</keyword>
<dbReference type="Gene3D" id="2.140.10.30">
    <property type="entry name" value="Dipeptidylpeptidase IV, N-terminal domain"/>
    <property type="match status" value="1"/>
</dbReference>
<feature type="signal peptide" evidence="1">
    <location>
        <begin position="1"/>
        <end position="19"/>
    </location>
</feature>
<accession>A0A7W6JUM1</accession>
<dbReference type="Gene3D" id="2.120.10.30">
    <property type="entry name" value="TolB, C-terminal domain"/>
    <property type="match status" value="1"/>
</dbReference>
<dbReference type="Proteomes" id="UP000557392">
    <property type="component" value="Unassembled WGS sequence"/>
</dbReference>
<dbReference type="GO" id="GO:0004177">
    <property type="term" value="F:aminopeptidase activity"/>
    <property type="evidence" value="ECO:0007669"/>
    <property type="project" value="UniProtKB-KW"/>
</dbReference>
<dbReference type="GO" id="GO:0008239">
    <property type="term" value="F:dipeptidyl-peptidase activity"/>
    <property type="evidence" value="ECO:0007669"/>
    <property type="project" value="TreeGrafter"/>
</dbReference>
<dbReference type="Pfam" id="PF00930">
    <property type="entry name" value="DPPIV_N"/>
    <property type="match status" value="1"/>
</dbReference>
<sequence length="671" mass="73254">MKMLRNTLTLSCTVTLALAAPARAQTDDLAAALALPTASQMAGARDVPRFAWVENRAGARNLWVADTGQKARQLTRYAEDDGMMLYELALSADGRRIAFVRGGDDEFPDGKLPNTASATVSPGQQVFVVEDGGDPTPIGDGHLPIFSPDGQRIAFTRRGELWLWQAGKAARIATVPGEVTDLKWTPDGRKLLFVDNRNDHAFVALLDMDGGKLTYMEPALGYSVEPALSPDGTQVAYIQYLDPPSGAARDGGPYWSLRVADTATGKARTVWTAPQGMGGRYYGTRQHNLWWSKGGQLLFPWERSGFLHVYAIDAAKGGEPRELTPGKFEVETFILGADDVVTFAANADEADRRHFWQVPAKGGTAKRITNGKGSESLPMFAGGLLAGIGADASHPAHPVLVKDLAPLGEVAELKGAIQPEPVTYAAEDGVTVHGQLFRGKGKSQRPALIFVHGGPRRQMVLGFHHSQYYSNAYVMNQALAAQGYTVLSVNYRSGTGYGQAFRDAPEIARDGASEYRDVLAGGRWLAAQKDVAPDKIGIWGGSWGGYLTALALARNSDLFKAGADFHGVHTLLRNVDNGIAPDRQVTVRQKQWESSPMGSIEKWRSPVLLVHGDDDRNVDFAQSLLLARELSARRIPHEELVFPNERHEFFRYADWLTAYRRTISFFDGHLK</sequence>
<evidence type="ECO:0000313" key="5">
    <source>
        <dbReference type="Proteomes" id="UP000557392"/>
    </source>
</evidence>
<dbReference type="AlphaFoldDB" id="A0A7W6JUM1"/>
<organism evidence="4 5">
    <name type="scientific">Sphingomonas kyeonggiensis</name>
    <dbReference type="NCBI Taxonomy" id="1268553"/>
    <lineage>
        <taxon>Bacteria</taxon>
        <taxon>Pseudomonadati</taxon>
        <taxon>Pseudomonadota</taxon>
        <taxon>Alphaproteobacteria</taxon>
        <taxon>Sphingomonadales</taxon>
        <taxon>Sphingomonadaceae</taxon>
        <taxon>Sphingomonas</taxon>
    </lineage>
</organism>
<proteinExistence type="predicted"/>
<dbReference type="InterPro" id="IPR011659">
    <property type="entry name" value="WD40"/>
</dbReference>
<dbReference type="Gene3D" id="3.40.50.1820">
    <property type="entry name" value="alpha/beta hydrolase"/>
    <property type="match status" value="1"/>
</dbReference>
<dbReference type="GO" id="GO:0008236">
    <property type="term" value="F:serine-type peptidase activity"/>
    <property type="evidence" value="ECO:0007669"/>
    <property type="project" value="InterPro"/>
</dbReference>
<evidence type="ECO:0000313" key="4">
    <source>
        <dbReference type="EMBL" id="MBB4098807.1"/>
    </source>
</evidence>
<dbReference type="InterPro" id="IPR002469">
    <property type="entry name" value="Peptidase_S9B_N"/>
</dbReference>
<comment type="caution">
    <text evidence="4">The sequence shown here is derived from an EMBL/GenBank/DDBJ whole genome shotgun (WGS) entry which is preliminary data.</text>
</comment>
<reference evidence="4 5" key="1">
    <citation type="submission" date="2020-08" db="EMBL/GenBank/DDBJ databases">
        <title>Genomic Encyclopedia of Type Strains, Phase IV (KMG-IV): sequencing the most valuable type-strain genomes for metagenomic binning, comparative biology and taxonomic classification.</title>
        <authorList>
            <person name="Goeker M."/>
        </authorList>
    </citation>
    <scope>NUCLEOTIDE SEQUENCE [LARGE SCALE GENOMIC DNA]</scope>
    <source>
        <strain evidence="4 5">DSM 101806</strain>
    </source>
</reference>
<dbReference type="Pfam" id="PF00326">
    <property type="entry name" value="Peptidase_S9"/>
    <property type="match status" value="1"/>
</dbReference>
<dbReference type="SUPFAM" id="SSF53474">
    <property type="entry name" value="alpha/beta-Hydrolases"/>
    <property type="match status" value="1"/>
</dbReference>
<keyword evidence="1" id="KW-0732">Signal</keyword>
<keyword evidence="4" id="KW-0031">Aminopeptidase</keyword>
<dbReference type="InterPro" id="IPR011042">
    <property type="entry name" value="6-blade_b-propeller_TolB-like"/>
</dbReference>
<gene>
    <name evidence="4" type="ORF">GGR46_002371</name>
</gene>
<keyword evidence="4" id="KW-0378">Hydrolase</keyword>
<evidence type="ECO:0000256" key="1">
    <source>
        <dbReference type="SAM" id="SignalP"/>
    </source>
</evidence>